<evidence type="ECO:0000259" key="5">
    <source>
        <dbReference type="Pfam" id="PF01555"/>
    </source>
</evidence>
<dbReference type="EMBL" id="PPTP01000001">
    <property type="protein sequence ID" value="RDB57295.1"/>
    <property type="molecule type" value="Genomic_DNA"/>
</dbReference>
<dbReference type="InterPro" id="IPR029063">
    <property type="entry name" value="SAM-dependent_MTases_sf"/>
</dbReference>
<organism evidence="7 8">
    <name type="scientific">Senegalimassilia anaerobia</name>
    <dbReference type="NCBI Taxonomy" id="1473216"/>
    <lineage>
        <taxon>Bacteria</taxon>
        <taxon>Bacillati</taxon>
        <taxon>Actinomycetota</taxon>
        <taxon>Coriobacteriia</taxon>
        <taxon>Coriobacteriales</taxon>
        <taxon>Coriobacteriaceae</taxon>
        <taxon>Senegalimassilia</taxon>
    </lineage>
</organism>
<dbReference type="Pfam" id="PF12728">
    <property type="entry name" value="HTH_17"/>
    <property type="match status" value="1"/>
</dbReference>
<dbReference type="OrthoDB" id="9773060at2"/>
<dbReference type="Proteomes" id="UP000253792">
    <property type="component" value="Unassembled WGS sequence"/>
</dbReference>
<dbReference type="AlphaFoldDB" id="A0A369LGN9"/>
<reference evidence="7 8" key="1">
    <citation type="journal article" date="2018" name="Elife">
        <title>Discovery and characterization of a prevalent human gut bacterial enzyme sufficient for the inactivation of a family of plant toxins.</title>
        <authorList>
            <person name="Koppel N."/>
            <person name="Bisanz J.E."/>
            <person name="Pandelia M.E."/>
            <person name="Turnbaugh P.J."/>
            <person name="Balskus E.P."/>
        </authorList>
    </citation>
    <scope>NUCLEOTIDE SEQUENCE [LARGE SCALE GENOMIC DNA]</scope>
    <source>
        <strain evidence="8">anaerobia AP69FAA</strain>
    </source>
</reference>
<dbReference type="PANTHER" id="PTHR13370">
    <property type="entry name" value="RNA METHYLASE-RELATED"/>
    <property type="match status" value="1"/>
</dbReference>
<dbReference type="SUPFAM" id="SSF53335">
    <property type="entry name" value="S-adenosyl-L-methionine-dependent methyltransferases"/>
    <property type="match status" value="1"/>
</dbReference>
<keyword evidence="3 7" id="KW-0808">Transferase</keyword>
<dbReference type="InterPro" id="IPR002941">
    <property type="entry name" value="DNA_methylase_N4/N6"/>
</dbReference>
<dbReference type="InterPro" id="IPR041657">
    <property type="entry name" value="HTH_17"/>
</dbReference>
<dbReference type="PRINTS" id="PR00508">
    <property type="entry name" value="S21N4MTFRASE"/>
</dbReference>
<dbReference type="InterPro" id="IPR001091">
    <property type="entry name" value="RM_Methyltransferase"/>
</dbReference>
<evidence type="ECO:0000313" key="7">
    <source>
        <dbReference type="EMBL" id="RDB57295.1"/>
    </source>
</evidence>
<evidence type="ECO:0000256" key="3">
    <source>
        <dbReference type="ARBA" id="ARBA00022679"/>
    </source>
</evidence>
<gene>
    <name evidence="7" type="ORF">C1880_00245</name>
</gene>
<dbReference type="SUPFAM" id="SSF46955">
    <property type="entry name" value="Putative DNA-binding domain"/>
    <property type="match status" value="1"/>
</dbReference>
<name>A0A369LGN9_9ACTN</name>
<feature type="domain" description="DNA methylase N-4/N-6" evidence="5">
    <location>
        <begin position="108"/>
        <end position="318"/>
    </location>
</feature>
<dbReference type="Gene3D" id="3.40.50.150">
    <property type="entry name" value="Vaccinia Virus protein VP39"/>
    <property type="match status" value="1"/>
</dbReference>
<evidence type="ECO:0000256" key="1">
    <source>
        <dbReference type="ARBA" id="ARBA00006594"/>
    </source>
</evidence>
<dbReference type="Pfam" id="PF01555">
    <property type="entry name" value="N6_N4_Mtase"/>
    <property type="match status" value="1"/>
</dbReference>
<comment type="similarity">
    <text evidence="1 4">Belongs to the N(4)/N(6)-methyltransferase family.</text>
</comment>
<sequence>MQDKLARMDDVATYFNVTPETIRNWIRTRDLPATKFGRQWRFDWDAIKAWQDNPSATSRKKSTYKDYVSAASALDGNRDFRAEINRGGIRLINGDCLVSMEGIADGTVDLLLTDPPYNLGLFMQERATNLKRMRDNYFGAAGWDNLCADDWAESMNEFFGEAARVVRKGGALIVFMAVIKLETLIGLAQKHGFYYKTTGAWHKLNPMPRNMNLHFINSTESWVYFVNDAKTGTFNNDGKALHDFYETSVTPKSEKEYGKHPTQKPVELMDYFVRTLTNPGNIVLDPFMGSGSSGVSAKGMGRKFIGIELDEDYFDIAVQRMGVNK</sequence>
<keyword evidence="8" id="KW-1185">Reference proteome</keyword>
<accession>A0A369LGN9</accession>
<dbReference type="InterPro" id="IPR002052">
    <property type="entry name" value="DNA_methylase_N6_adenine_CS"/>
</dbReference>
<protein>
    <recommendedName>
        <fullName evidence="4">Methyltransferase</fullName>
        <ecNumber evidence="4">2.1.1.-</ecNumber>
    </recommendedName>
</protein>
<dbReference type="PANTHER" id="PTHR13370:SF3">
    <property type="entry name" value="TRNA (GUANINE(10)-N2)-METHYLTRANSFERASE HOMOLOG"/>
    <property type="match status" value="1"/>
</dbReference>
<evidence type="ECO:0000259" key="6">
    <source>
        <dbReference type="Pfam" id="PF12728"/>
    </source>
</evidence>
<dbReference type="InterPro" id="IPR010093">
    <property type="entry name" value="SinI_DNA-bd"/>
</dbReference>
<feature type="domain" description="Helix-turn-helix" evidence="6">
    <location>
        <begin position="9"/>
        <end position="52"/>
    </location>
</feature>
<proteinExistence type="inferred from homology"/>
<dbReference type="PROSITE" id="PS00092">
    <property type="entry name" value="N6_MTASE"/>
    <property type="match status" value="1"/>
</dbReference>
<dbReference type="InterPro" id="IPR036388">
    <property type="entry name" value="WH-like_DNA-bd_sf"/>
</dbReference>
<evidence type="ECO:0000256" key="2">
    <source>
        <dbReference type="ARBA" id="ARBA00022603"/>
    </source>
</evidence>
<evidence type="ECO:0000256" key="4">
    <source>
        <dbReference type="RuleBase" id="RU362026"/>
    </source>
</evidence>
<dbReference type="GO" id="GO:0005737">
    <property type="term" value="C:cytoplasm"/>
    <property type="evidence" value="ECO:0007669"/>
    <property type="project" value="TreeGrafter"/>
</dbReference>
<dbReference type="EC" id="2.1.1.-" evidence="4"/>
<dbReference type="NCBIfam" id="TIGR01764">
    <property type="entry name" value="excise"/>
    <property type="match status" value="1"/>
</dbReference>
<dbReference type="GO" id="GO:0009007">
    <property type="term" value="F:site-specific DNA-methyltransferase (adenine-specific) activity"/>
    <property type="evidence" value="ECO:0007669"/>
    <property type="project" value="TreeGrafter"/>
</dbReference>
<dbReference type="RefSeq" id="WP_114619857.1">
    <property type="nucleotide sequence ID" value="NZ_PPTP01000001.1"/>
</dbReference>
<comment type="caution">
    <text evidence="7">The sequence shown here is derived from an EMBL/GenBank/DDBJ whole genome shotgun (WGS) entry which is preliminary data.</text>
</comment>
<dbReference type="Gene3D" id="1.10.10.10">
    <property type="entry name" value="Winged helix-like DNA-binding domain superfamily/Winged helix DNA-binding domain"/>
    <property type="match status" value="1"/>
</dbReference>
<evidence type="ECO:0000313" key="8">
    <source>
        <dbReference type="Proteomes" id="UP000253792"/>
    </source>
</evidence>
<keyword evidence="2 7" id="KW-0489">Methyltransferase</keyword>
<dbReference type="InterPro" id="IPR009061">
    <property type="entry name" value="DNA-bd_dom_put_sf"/>
</dbReference>
<dbReference type="GO" id="GO:0008170">
    <property type="term" value="F:N-methyltransferase activity"/>
    <property type="evidence" value="ECO:0007669"/>
    <property type="project" value="InterPro"/>
</dbReference>
<dbReference type="GO" id="GO:0003677">
    <property type="term" value="F:DNA binding"/>
    <property type="evidence" value="ECO:0007669"/>
    <property type="project" value="InterPro"/>
</dbReference>
<dbReference type="GO" id="GO:0032259">
    <property type="term" value="P:methylation"/>
    <property type="evidence" value="ECO:0007669"/>
    <property type="project" value="UniProtKB-KW"/>
</dbReference>